<dbReference type="EMBL" id="MU620924">
    <property type="protein sequence ID" value="KAI8579005.1"/>
    <property type="molecule type" value="Genomic_DNA"/>
</dbReference>
<protein>
    <submittedName>
        <fullName evidence="1">Uncharacterized protein</fullName>
    </submittedName>
</protein>
<organism evidence="1 2">
    <name type="scientific">Umbelopsis ramanniana AG</name>
    <dbReference type="NCBI Taxonomy" id="1314678"/>
    <lineage>
        <taxon>Eukaryota</taxon>
        <taxon>Fungi</taxon>
        <taxon>Fungi incertae sedis</taxon>
        <taxon>Mucoromycota</taxon>
        <taxon>Mucoromycotina</taxon>
        <taxon>Umbelopsidomycetes</taxon>
        <taxon>Umbelopsidales</taxon>
        <taxon>Umbelopsidaceae</taxon>
        <taxon>Umbelopsis</taxon>
    </lineage>
</organism>
<dbReference type="Proteomes" id="UP001206595">
    <property type="component" value="Unassembled WGS sequence"/>
</dbReference>
<dbReference type="RefSeq" id="XP_051444009.1">
    <property type="nucleotide sequence ID" value="XM_051589601.1"/>
</dbReference>
<dbReference type="AlphaFoldDB" id="A0AAD5E9V3"/>
<comment type="caution">
    <text evidence="1">The sequence shown here is derived from an EMBL/GenBank/DDBJ whole genome shotgun (WGS) entry which is preliminary data.</text>
</comment>
<evidence type="ECO:0000313" key="2">
    <source>
        <dbReference type="Proteomes" id="UP001206595"/>
    </source>
</evidence>
<proteinExistence type="predicted"/>
<name>A0AAD5E9V3_UMBRA</name>
<accession>A0AAD5E9V3</accession>
<gene>
    <name evidence="1" type="ORF">K450DRAFT_244532</name>
</gene>
<reference evidence="1" key="2">
    <citation type="journal article" date="2022" name="Proc. Natl. Acad. Sci. U.S.A.">
        <title>Diploid-dominant life cycles characterize the early evolution of Fungi.</title>
        <authorList>
            <person name="Amses K.R."/>
            <person name="Simmons D.R."/>
            <person name="Longcore J.E."/>
            <person name="Mondo S.J."/>
            <person name="Seto K."/>
            <person name="Jeronimo G.H."/>
            <person name="Bonds A.E."/>
            <person name="Quandt C.A."/>
            <person name="Davis W.J."/>
            <person name="Chang Y."/>
            <person name="Federici B.A."/>
            <person name="Kuo A."/>
            <person name="LaButti K."/>
            <person name="Pangilinan J."/>
            <person name="Andreopoulos W."/>
            <person name="Tritt A."/>
            <person name="Riley R."/>
            <person name="Hundley H."/>
            <person name="Johnson J."/>
            <person name="Lipzen A."/>
            <person name="Barry K."/>
            <person name="Lang B.F."/>
            <person name="Cuomo C.A."/>
            <person name="Buchler N.E."/>
            <person name="Grigoriev I.V."/>
            <person name="Spatafora J.W."/>
            <person name="Stajich J.E."/>
            <person name="James T.Y."/>
        </authorList>
    </citation>
    <scope>NUCLEOTIDE SEQUENCE</scope>
    <source>
        <strain evidence="1">AG</strain>
    </source>
</reference>
<keyword evidence="2" id="KW-1185">Reference proteome</keyword>
<sequence>MYCLASFLHFCSFSVTISLKLHNRTCTCVFRRTISIVKLKIGYVPNSIHFYFFFFLLSIIS</sequence>
<dbReference type="GeneID" id="75914946"/>
<evidence type="ECO:0000313" key="1">
    <source>
        <dbReference type="EMBL" id="KAI8579005.1"/>
    </source>
</evidence>
<reference evidence="1" key="1">
    <citation type="submission" date="2021-06" db="EMBL/GenBank/DDBJ databases">
        <authorList>
            <consortium name="DOE Joint Genome Institute"/>
            <person name="Mondo S.J."/>
            <person name="Amses K.R."/>
            <person name="Simmons D.R."/>
            <person name="Longcore J.E."/>
            <person name="Seto K."/>
            <person name="Alves G.H."/>
            <person name="Bonds A.E."/>
            <person name="Quandt C.A."/>
            <person name="Davis W.J."/>
            <person name="Chang Y."/>
            <person name="Letcher P.M."/>
            <person name="Powell M.J."/>
            <person name="Kuo A."/>
            <person name="Labutti K."/>
            <person name="Pangilinan J."/>
            <person name="Andreopoulos W."/>
            <person name="Tritt A."/>
            <person name="Riley R."/>
            <person name="Hundley H."/>
            <person name="Johnson J."/>
            <person name="Lipzen A."/>
            <person name="Barry K."/>
            <person name="Berbee M.L."/>
            <person name="Buchler N.E."/>
            <person name="Grigoriev I.V."/>
            <person name="Spatafora J.W."/>
            <person name="Stajich J.E."/>
            <person name="James T.Y."/>
        </authorList>
    </citation>
    <scope>NUCLEOTIDE SEQUENCE</scope>
    <source>
        <strain evidence="1">AG</strain>
    </source>
</reference>